<feature type="active site" description="Charge relay system" evidence="12">
    <location>
        <position position="279"/>
    </location>
</feature>
<dbReference type="STRING" id="1245745.A0A0A2VDN5"/>
<evidence type="ECO:0000256" key="12">
    <source>
        <dbReference type="PROSITE-ProRule" id="PRU01032"/>
    </source>
</evidence>
<comment type="catalytic activity">
    <reaction evidence="1">
        <text>Release of an N-terminal tripeptide from a polypeptide.</text>
        <dbReference type="EC" id="3.4.14.10"/>
    </reaction>
</comment>
<feature type="active site" description="Charge relay system" evidence="12">
    <location>
        <position position="283"/>
    </location>
</feature>
<dbReference type="InterPro" id="IPR036852">
    <property type="entry name" value="Peptidase_S8/S53_dom_sf"/>
</dbReference>
<keyword evidence="8 12" id="KW-0378">Hydrolase</keyword>
<evidence type="ECO:0000256" key="10">
    <source>
        <dbReference type="ARBA" id="ARBA00022837"/>
    </source>
</evidence>
<dbReference type="InterPro" id="IPR000209">
    <property type="entry name" value="Peptidase_S8/S53_dom"/>
</dbReference>
<comment type="function">
    <text evidence="3">Secreted tripeptidyl-peptidase which degrades proteins at acidic pHs and is involved in virulence.</text>
</comment>
<dbReference type="MEROPS" id="S53.010"/>
<dbReference type="GO" id="GO:0006508">
    <property type="term" value="P:proteolysis"/>
    <property type="evidence" value="ECO:0007669"/>
    <property type="project" value="UniProtKB-KW"/>
</dbReference>
<evidence type="ECO:0000256" key="2">
    <source>
        <dbReference type="ARBA" id="ARBA00001913"/>
    </source>
</evidence>
<feature type="domain" description="Peptidase S53" evidence="14">
    <location>
        <begin position="198"/>
        <end position="613"/>
    </location>
</feature>
<dbReference type="CDD" id="cd04056">
    <property type="entry name" value="Peptidases_S53"/>
    <property type="match status" value="1"/>
</dbReference>
<evidence type="ECO:0000313" key="15">
    <source>
        <dbReference type="EMBL" id="KGQ04165.1"/>
    </source>
</evidence>
<dbReference type="eggNOG" id="ENOG502QR6D">
    <property type="taxonomic scope" value="Eukaryota"/>
</dbReference>
<feature type="active site" description="Charge relay system" evidence="12">
    <location>
        <position position="499"/>
    </location>
</feature>
<evidence type="ECO:0000256" key="13">
    <source>
        <dbReference type="SAM" id="SignalP"/>
    </source>
</evidence>
<dbReference type="SUPFAM" id="SSF54897">
    <property type="entry name" value="Protease propeptides/inhibitors"/>
    <property type="match status" value="1"/>
</dbReference>
<dbReference type="GO" id="GO:0004252">
    <property type="term" value="F:serine-type endopeptidase activity"/>
    <property type="evidence" value="ECO:0007669"/>
    <property type="project" value="UniProtKB-UniRule"/>
</dbReference>
<keyword evidence="6 12" id="KW-0645">Protease</keyword>
<comment type="caution">
    <text evidence="12">Lacks conserved residue(s) required for the propagation of feature annotation.</text>
</comment>
<evidence type="ECO:0000256" key="9">
    <source>
        <dbReference type="ARBA" id="ARBA00022825"/>
    </source>
</evidence>
<gene>
    <name evidence="15" type="ORF">BBAD15_g10618</name>
</gene>
<keyword evidence="10" id="KW-0106">Calcium</keyword>
<dbReference type="OrthoDB" id="409122at2759"/>
<dbReference type="HOGENOM" id="CLU_013783_3_0_1"/>
<dbReference type="PANTHER" id="PTHR14218">
    <property type="entry name" value="PROTEASE S8 TRIPEPTIDYL PEPTIDASE I CLN2"/>
    <property type="match status" value="1"/>
</dbReference>
<sequence>MTRNYISRLSRSVCLVALALAAAAAHAHPATTPAVARLTIGLVPGDDALIQQTVQELSDPTHPRYGHYLSREAALDLLQPDPESLDAVRAWLRDAGGLHDEDLERRGQFLHANVSASQVALLLVRRDGDGADSGLSGAFAVADEAARKHIRVVHLDNLNRGVLQSRWHAFHAVESSQQPVPPPSKDVLKTVMDRCEGRVTPACLRKRYQMDNVPSTPKRTILGVLGFGGASFTLSFHLDLHMLDKEILTNLDPTRVGSNFTEALLNGGQNQQGQFPAAEGNLDIQYAVALAGANVDVRFLSVGGRNQDFIPDLDLPKGKKSFTEPYLELVAALAALPSVDLPSVLSISYGVNEQLLSRDYTRHVCDVFGQLATRGVSVLAASGDAGPGQSCQTNDGSGAKRFLPAFPASCSYVTAVGATRAVGSLRDETASDFSGGGFSEHFARPAYQDGEVDAYLAKHGAEWKGLYNPDGRGIPDVAALGHDYQVYSHGKVESADGTSASTPVLAAMVAVLNSLRAQKGKPTMGFLNTWLYKASRFAFDEYASIFFPPSVPSPTNPAGSITTGKTSGCPGTSYAGLDSPKVEGAGWPADSGWDAATGLGTPNFARFRRLACV</sequence>
<comment type="subcellular location">
    <subcellularLocation>
        <location evidence="4">Secreted</location>
        <location evidence="4">Extracellular space</location>
    </subcellularLocation>
</comment>
<comment type="caution">
    <text evidence="15">The sequence shown here is derived from an EMBL/GenBank/DDBJ whole genome shotgun (WGS) entry which is preliminary data.</text>
</comment>
<dbReference type="PROSITE" id="PS51695">
    <property type="entry name" value="SEDOLISIN"/>
    <property type="match status" value="1"/>
</dbReference>
<evidence type="ECO:0000256" key="11">
    <source>
        <dbReference type="ARBA" id="ARBA00023145"/>
    </source>
</evidence>
<dbReference type="Pfam" id="PF00082">
    <property type="entry name" value="Peptidase_S8"/>
    <property type="match status" value="1"/>
</dbReference>
<protein>
    <recommendedName>
        <fullName evidence="5">tripeptidyl-peptidase II</fullName>
        <ecNumber evidence="5">3.4.14.10</ecNumber>
    </recommendedName>
</protein>
<dbReference type="Gene3D" id="3.40.50.200">
    <property type="entry name" value="Peptidase S8/S53 domain"/>
    <property type="match status" value="1"/>
</dbReference>
<comment type="cofactor">
    <cofactor evidence="2">
        <name>Ca(2+)</name>
        <dbReference type="ChEBI" id="CHEBI:29108"/>
    </cofactor>
</comment>
<proteinExistence type="predicted"/>
<keyword evidence="13" id="KW-0732">Signal</keyword>
<keyword evidence="9 12" id="KW-0720">Serine protease</keyword>
<dbReference type="GO" id="GO:0005576">
    <property type="term" value="C:extracellular region"/>
    <property type="evidence" value="ECO:0007669"/>
    <property type="project" value="UniProtKB-SubCell"/>
</dbReference>
<feature type="signal peptide" evidence="13">
    <location>
        <begin position="1"/>
        <end position="27"/>
    </location>
</feature>
<dbReference type="SMART" id="SM00944">
    <property type="entry name" value="Pro-kuma_activ"/>
    <property type="match status" value="1"/>
</dbReference>
<evidence type="ECO:0000256" key="1">
    <source>
        <dbReference type="ARBA" id="ARBA00001910"/>
    </source>
</evidence>
<keyword evidence="7" id="KW-0479">Metal-binding</keyword>
<dbReference type="GO" id="GO:0046872">
    <property type="term" value="F:metal ion binding"/>
    <property type="evidence" value="ECO:0007669"/>
    <property type="project" value="UniProtKB-KW"/>
</dbReference>
<reference evidence="15 16" key="1">
    <citation type="submission" date="2012-10" db="EMBL/GenBank/DDBJ databases">
        <title>Genome sequencing and analysis of entomopathogenic fungi Beauveria bassiana D1-5.</title>
        <authorList>
            <person name="Li Q."/>
            <person name="Wang L."/>
            <person name="Zhang Z."/>
            <person name="Wang Q."/>
            <person name="Ren J."/>
            <person name="Wang M."/>
            <person name="Xu W."/>
            <person name="Wang J."/>
            <person name="Lu Y."/>
            <person name="Du Q."/>
            <person name="Sun Z."/>
        </authorList>
    </citation>
    <scope>NUCLEOTIDE SEQUENCE [LARGE SCALE GENOMIC DNA]</scope>
    <source>
        <strain evidence="15 16">D1-5</strain>
    </source>
</reference>
<evidence type="ECO:0000256" key="7">
    <source>
        <dbReference type="ARBA" id="ARBA00022723"/>
    </source>
</evidence>
<dbReference type="GO" id="GO:0008240">
    <property type="term" value="F:tripeptidyl-peptidase activity"/>
    <property type="evidence" value="ECO:0007669"/>
    <property type="project" value="UniProtKB-EC"/>
</dbReference>
<dbReference type="InterPro" id="IPR050819">
    <property type="entry name" value="Tripeptidyl-peptidase_I"/>
</dbReference>
<name>A0A0A2VDN5_BEABA</name>
<dbReference type="Pfam" id="PF09286">
    <property type="entry name" value="Pro-kuma_activ"/>
    <property type="match status" value="1"/>
</dbReference>
<evidence type="ECO:0000256" key="3">
    <source>
        <dbReference type="ARBA" id="ARBA00002451"/>
    </source>
</evidence>
<feature type="chain" id="PRO_5001995457" description="tripeptidyl-peptidase II" evidence="13">
    <location>
        <begin position="28"/>
        <end position="613"/>
    </location>
</feature>
<dbReference type="EC" id="3.4.14.10" evidence="5"/>
<evidence type="ECO:0000256" key="5">
    <source>
        <dbReference type="ARBA" id="ARBA00012462"/>
    </source>
</evidence>
<evidence type="ECO:0000256" key="6">
    <source>
        <dbReference type="ARBA" id="ARBA00022670"/>
    </source>
</evidence>
<dbReference type="PANTHER" id="PTHR14218:SF10">
    <property type="entry name" value="PEPTIDASE S53 DOMAIN-CONTAINING PROTEIN"/>
    <property type="match status" value="1"/>
</dbReference>
<dbReference type="AlphaFoldDB" id="A0A0A2VDN5"/>
<evidence type="ECO:0000259" key="14">
    <source>
        <dbReference type="PROSITE" id="PS51695"/>
    </source>
</evidence>
<dbReference type="InterPro" id="IPR015366">
    <property type="entry name" value="S53_propep"/>
</dbReference>
<dbReference type="SUPFAM" id="SSF52743">
    <property type="entry name" value="Subtilisin-like"/>
    <property type="match status" value="1"/>
</dbReference>
<accession>A0A0A2VDN5</accession>
<organism evidence="15 16">
    <name type="scientific">Beauveria bassiana D1-5</name>
    <dbReference type="NCBI Taxonomy" id="1245745"/>
    <lineage>
        <taxon>Eukaryota</taxon>
        <taxon>Fungi</taxon>
        <taxon>Dikarya</taxon>
        <taxon>Ascomycota</taxon>
        <taxon>Pezizomycotina</taxon>
        <taxon>Sordariomycetes</taxon>
        <taxon>Hypocreomycetidae</taxon>
        <taxon>Hypocreales</taxon>
        <taxon>Cordycipitaceae</taxon>
        <taxon>Beauveria</taxon>
    </lineage>
</organism>
<evidence type="ECO:0000256" key="4">
    <source>
        <dbReference type="ARBA" id="ARBA00004239"/>
    </source>
</evidence>
<evidence type="ECO:0000256" key="8">
    <source>
        <dbReference type="ARBA" id="ARBA00022801"/>
    </source>
</evidence>
<evidence type="ECO:0000313" key="16">
    <source>
        <dbReference type="Proteomes" id="UP000030106"/>
    </source>
</evidence>
<dbReference type="EMBL" id="ANFO01001118">
    <property type="protein sequence ID" value="KGQ04165.1"/>
    <property type="molecule type" value="Genomic_DNA"/>
</dbReference>
<keyword evidence="11" id="KW-0865">Zymogen</keyword>
<dbReference type="InterPro" id="IPR030400">
    <property type="entry name" value="Sedolisin_dom"/>
</dbReference>
<dbReference type="Proteomes" id="UP000030106">
    <property type="component" value="Unassembled WGS sequence"/>
</dbReference>
<dbReference type="CDD" id="cd11377">
    <property type="entry name" value="Pro-peptidase_S53"/>
    <property type="match status" value="1"/>
</dbReference>